<organism evidence="2 3">
    <name type="scientific">Blastomyces percursus</name>
    <dbReference type="NCBI Taxonomy" id="1658174"/>
    <lineage>
        <taxon>Eukaryota</taxon>
        <taxon>Fungi</taxon>
        <taxon>Dikarya</taxon>
        <taxon>Ascomycota</taxon>
        <taxon>Pezizomycotina</taxon>
        <taxon>Eurotiomycetes</taxon>
        <taxon>Eurotiomycetidae</taxon>
        <taxon>Onygenales</taxon>
        <taxon>Ajellomycetaceae</taxon>
        <taxon>Blastomyces</taxon>
    </lineage>
</organism>
<dbReference type="VEuPathDB" id="FungiDB:ACJ73_09866"/>
<evidence type="ECO:0000256" key="1">
    <source>
        <dbReference type="SAM" id="MobiDB-lite"/>
    </source>
</evidence>
<evidence type="ECO:0000313" key="2">
    <source>
        <dbReference type="EMBL" id="OJD10257.1"/>
    </source>
</evidence>
<proteinExistence type="predicted"/>
<protein>
    <submittedName>
        <fullName evidence="2">Uncharacterized protein</fullName>
    </submittedName>
</protein>
<feature type="region of interest" description="Disordered" evidence="1">
    <location>
        <begin position="105"/>
        <end position="139"/>
    </location>
</feature>
<feature type="compositionally biased region" description="Polar residues" evidence="1">
    <location>
        <begin position="1"/>
        <end position="18"/>
    </location>
</feature>
<name>A0A1J9P0B6_9EURO</name>
<accession>A0A1J9P0B6</accession>
<keyword evidence="3" id="KW-1185">Reference proteome</keyword>
<dbReference type="Proteomes" id="UP000242791">
    <property type="component" value="Unassembled WGS sequence"/>
</dbReference>
<dbReference type="OrthoDB" id="4190127at2759"/>
<feature type="region of interest" description="Disordered" evidence="1">
    <location>
        <begin position="1"/>
        <end position="34"/>
    </location>
</feature>
<evidence type="ECO:0000313" key="3">
    <source>
        <dbReference type="Proteomes" id="UP000242791"/>
    </source>
</evidence>
<dbReference type="EMBL" id="LGTZ01003075">
    <property type="protein sequence ID" value="OJD10257.1"/>
    <property type="molecule type" value="Genomic_DNA"/>
</dbReference>
<dbReference type="AlphaFoldDB" id="A0A1J9P0B6"/>
<sequence>MPSSGRNPQQQQRQSGTNHGPIFSRKKTVDNTAANVHTGTTTYKLTSLLGHAGNAASIELAKVLEYCNQISSLIEPTLLRFESDHPAQGAALRQALGDGVARAIHGNSPPLPKNLLQRPTPLRPHLMDHLQRSPPVLCP</sequence>
<reference evidence="2 3" key="1">
    <citation type="submission" date="2015-08" db="EMBL/GenBank/DDBJ databases">
        <title>Emmonsia species relationships and genome sequence.</title>
        <authorList>
            <person name="Cuomo C.A."/>
            <person name="Schwartz I.S."/>
            <person name="Kenyon C."/>
            <person name="De Hoog G.S."/>
            <person name="Govender N.P."/>
            <person name="Botha A."/>
            <person name="Moreno L."/>
            <person name="De Vries M."/>
            <person name="Munoz J.F."/>
            <person name="Stielow J.B."/>
        </authorList>
    </citation>
    <scope>NUCLEOTIDE SEQUENCE [LARGE SCALE GENOMIC DNA]</scope>
    <source>
        <strain evidence="2 3">EI222</strain>
    </source>
</reference>
<gene>
    <name evidence="2" type="ORF">ACJ73_09866</name>
</gene>
<comment type="caution">
    <text evidence="2">The sequence shown here is derived from an EMBL/GenBank/DDBJ whole genome shotgun (WGS) entry which is preliminary data.</text>
</comment>